<accession>A0A373FHN0</accession>
<proteinExistence type="predicted"/>
<keyword evidence="3" id="KW-1185">Reference proteome</keyword>
<sequence length="150" mass="16131">MNAVSTSLSIHRFWKALVTLSLCWALFVLWGCLTETGASGGLILRLFPFLKGFAYTDKLVHAGLHGVLATLLWCTGVARAKAHVQHWTAAWALAIVLLCAAYGGVIELLQASLTTTRGAEWLDALANTTGASLAVLLWQGLRALIIKKDS</sequence>
<dbReference type="OrthoDB" id="5568182at2"/>
<dbReference type="AlphaFoldDB" id="A0A373FHN0"/>
<feature type="transmembrane region" description="Helical" evidence="1">
    <location>
        <begin position="124"/>
        <end position="145"/>
    </location>
</feature>
<feature type="transmembrane region" description="Helical" evidence="1">
    <location>
        <begin position="90"/>
        <end position="112"/>
    </location>
</feature>
<feature type="transmembrane region" description="Helical" evidence="1">
    <location>
        <begin position="58"/>
        <end position="78"/>
    </location>
</feature>
<protein>
    <submittedName>
        <fullName evidence="2">Uncharacterized protein</fullName>
    </submittedName>
</protein>
<comment type="caution">
    <text evidence="2">The sequence shown here is derived from an EMBL/GenBank/DDBJ whole genome shotgun (WGS) entry which is preliminary data.</text>
</comment>
<evidence type="ECO:0000256" key="1">
    <source>
        <dbReference type="SAM" id="Phobius"/>
    </source>
</evidence>
<dbReference type="EMBL" id="QURR01000018">
    <property type="protein sequence ID" value="RGE43654.1"/>
    <property type="molecule type" value="Genomic_DNA"/>
</dbReference>
<evidence type="ECO:0000313" key="3">
    <source>
        <dbReference type="Proteomes" id="UP000261948"/>
    </source>
</evidence>
<keyword evidence="1" id="KW-1133">Transmembrane helix</keyword>
<reference evidence="2 3" key="1">
    <citation type="submission" date="2018-08" db="EMBL/GenBank/DDBJ databases">
        <title>Comamonas testosteroni strain SWCO2.</title>
        <authorList>
            <person name="Jiang N."/>
            <person name="Zhang X.Z."/>
        </authorList>
    </citation>
    <scope>NUCLEOTIDE SEQUENCE [LARGE SCALE GENOMIC DNA]</scope>
    <source>
        <strain evidence="2 3">SWCO2</strain>
    </source>
</reference>
<keyword evidence="1" id="KW-0812">Transmembrane</keyword>
<organism evidence="2 3">
    <name type="scientific">Comamonas testosteroni</name>
    <name type="common">Pseudomonas testosteroni</name>
    <dbReference type="NCBI Taxonomy" id="285"/>
    <lineage>
        <taxon>Bacteria</taxon>
        <taxon>Pseudomonadati</taxon>
        <taxon>Pseudomonadota</taxon>
        <taxon>Betaproteobacteria</taxon>
        <taxon>Burkholderiales</taxon>
        <taxon>Comamonadaceae</taxon>
        <taxon>Comamonas</taxon>
    </lineage>
</organism>
<gene>
    <name evidence="2" type="ORF">DZC30_14570</name>
</gene>
<evidence type="ECO:0000313" key="2">
    <source>
        <dbReference type="EMBL" id="RGE43654.1"/>
    </source>
</evidence>
<dbReference type="Proteomes" id="UP000261948">
    <property type="component" value="Unassembled WGS sequence"/>
</dbReference>
<name>A0A373FHN0_COMTE</name>
<keyword evidence="1" id="KW-0472">Membrane</keyword>